<proteinExistence type="predicted"/>
<dbReference type="Proteomes" id="UP000032735">
    <property type="component" value="Chromosome"/>
</dbReference>
<dbReference type="EMBL" id="FO704551">
    <property type="protein sequence ID" value="CDG22100.1"/>
    <property type="molecule type" value="Genomic_DNA"/>
</dbReference>
<accession>A0A068R7J9</accession>
<sequence>MPMPDKFAPDMPISDLPIVIGYIPISFAFSLNTGMALWISTLSVMAIGIRHILYGPANFLFRYLPLRLEAHRFSVRKAGMVFDSISSLLIVSNMPNHPIWCCRFWHNIQGIYELGINIKRNM</sequence>
<protein>
    <submittedName>
        <fullName evidence="1">Uncharacterized protein</fullName>
    </submittedName>
</protein>
<dbReference type="KEGG" id="xpo:XPG1_2444"/>
<reference evidence="1 2" key="1">
    <citation type="submission" date="2013-07" db="EMBL/GenBank/DDBJ databases">
        <authorList>
            <person name="Genoscope - CEA"/>
        </authorList>
    </citation>
    <scope>NUCLEOTIDE SEQUENCE [LARGE SCALE GENOMIC DNA]</scope>
    <source>
        <strain evidence="1 2">G6</strain>
    </source>
</reference>
<dbReference type="STRING" id="1354304.XPG1_2444"/>
<dbReference type="RefSeq" id="WP_045959119.1">
    <property type="nucleotide sequence ID" value="NZ_FO704551.1"/>
</dbReference>
<evidence type="ECO:0000313" key="2">
    <source>
        <dbReference type="Proteomes" id="UP000032735"/>
    </source>
</evidence>
<dbReference type="AlphaFoldDB" id="A0A068R7J9"/>
<dbReference type="HOGENOM" id="CLU_2025850_0_0_6"/>
<organism evidence="1 2">
    <name type="scientific">Xenorhabdus poinarii G6</name>
    <dbReference type="NCBI Taxonomy" id="1354304"/>
    <lineage>
        <taxon>Bacteria</taxon>
        <taxon>Pseudomonadati</taxon>
        <taxon>Pseudomonadota</taxon>
        <taxon>Gammaproteobacteria</taxon>
        <taxon>Enterobacterales</taxon>
        <taxon>Morganellaceae</taxon>
        <taxon>Xenorhabdus</taxon>
    </lineage>
</organism>
<evidence type="ECO:0000313" key="1">
    <source>
        <dbReference type="EMBL" id="CDG22100.1"/>
    </source>
</evidence>
<keyword evidence="2" id="KW-1185">Reference proteome</keyword>
<gene>
    <name evidence="1" type="ORF">XPG1_2444</name>
</gene>
<name>A0A068R7J9_9GAMM</name>